<dbReference type="Proteomes" id="UP000324222">
    <property type="component" value="Unassembled WGS sequence"/>
</dbReference>
<name>A0A5B7JR86_PORTR</name>
<reference evidence="2 3" key="1">
    <citation type="submission" date="2019-05" db="EMBL/GenBank/DDBJ databases">
        <title>Another draft genome of Portunus trituberculatus and its Hox gene families provides insights of decapod evolution.</title>
        <authorList>
            <person name="Jeong J.-H."/>
            <person name="Song I."/>
            <person name="Kim S."/>
            <person name="Choi T."/>
            <person name="Kim D."/>
            <person name="Ryu S."/>
            <person name="Kim W."/>
        </authorList>
    </citation>
    <scope>NUCLEOTIDE SEQUENCE [LARGE SCALE GENOMIC DNA]</scope>
    <source>
        <tissue evidence="2">Muscle</tissue>
    </source>
</reference>
<evidence type="ECO:0000313" key="3">
    <source>
        <dbReference type="Proteomes" id="UP000324222"/>
    </source>
</evidence>
<evidence type="ECO:0000256" key="1">
    <source>
        <dbReference type="SAM" id="MobiDB-lite"/>
    </source>
</evidence>
<evidence type="ECO:0000313" key="2">
    <source>
        <dbReference type="EMBL" id="MPC99330.1"/>
    </source>
</evidence>
<dbReference type="AlphaFoldDB" id="A0A5B7JR86"/>
<sequence>MLRPAFEGLSAYFGRHIFATITPDSAAIAREKDEGKEDAQQGSISESDANNNKHRLYITPASAAEQEDKKG</sequence>
<dbReference type="EMBL" id="VSRR010117913">
    <property type="protein sequence ID" value="MPC99330.1"/>
    <property type="molecule type" value="Genomic_DNA"/>
</dbReference>
<feature type="compositionally biased region" description="Basic and acidic residues" evidence="1">
    <location>
        <begin position="29"/>
        <end position="39"/>
    </location>
</feature>
<keyword evidence="3" id="KW-1185">Reference proteome</keyword>
<proteinExistence type="predicted"/>
<comment type="caution">
    <text evidence="2">The sequence shown here is derived from an EMBL/GenBank/DDBJ whole genome shotgun (WGS) entry which is preliminary data.</text>
</comment>
<feature type="compositionally biased region" description="Polar residues" evidence="1">
    <location>
        <begin position="40"/>
        <end position="50"/>
    </location>
</feature>
<protein>
    <submittedName>
        <fullName evidence="2">Uncharacterized protein</fullName>
    </submittedName>
</protein>
<gene>
    <name evidence="2" type="ORF">E2C01_094737</name>
</gene>
<organism evidence="2 3">
    <name type="scientific">Portunus trituberculatus</name>
    <name type="common">Swimming crab</name>
    <name type="synonym">Neptunus trituberculatus</name>
    <dbReference type="NCBI Taxonomy" id="210409"/>
    <lineage>
        <taxon>Eukaryota</taxon>
        <taxon>Metazoa</taxon>
        <taxon>Ecdysozoa</taxon>
        <taxon>Arthropoda</taxon>
        <taxon>Crustacea</taxon>
        <taxon>Multicrustacea</taxon>
        <taxon>Malacostraca</taxon>
        <taxon>Eumalacostraca</taxon>
        <taxon>Eucarida</taxon>
        <taxon>Decapoda</taxon>
        <taxon>Pleocyemata</taxon>
        <taxon>Brachyura</taxon>
        <taxon>Eubrachyura</taxon>
        <taxon>Portunoidea</taxon>
        <taxon>Portunidae</taxon>
        <taxon>Portuninae</taxon>
        <taxon>Portunus</taxon>
    </lineage>
</organism>
<accession>A0A5B7JR86</accession>
<feature type="region of interest" description="Disordered" evidence="1">
    <location>
        <begin position="28"/>
        <end position="71"/>
    </location>
</feature>